<keyword evidence="4" id="KW-0256">Endoplasmic reticulum</keyword>
<keyword evidence="2" id="KW-0813">Transport</keyword>
<dbReference type="Proteomes" id="UP001054837">
    <property type="component" value="Unassembled WGS sequence"/>
</dbReference>
<evidence type="ECO:0000256" key="5">
    <source>
        <dbReference type="PROSITE-ProRule" id="PRU00557"/>
    </source>
</evidence>
<evidence type="ECO:0000256" key="1">
    <source>
        <dbReference type="ARBA" id="ARBA00004240"/>
    </source>
</evidence>
<dbReference type="Gene3D" id="1.25.10.20">
    <property type="entry name" value="Vitellinogen, superhelical"/>
    <property type="match status" value="1"/>
</dbReference>
<sequence>MWITLLLIASAIGFSQSLPAPVPSLHYETGVTYKYSYQFTILLNEDSNITSRVASIGRNVGYQVSSEFLLSPIWQSPENSKEKLLKLELMKPTLIVSSNMQSAEGVGGHWSKLDNLSYPPIYIHWNDGIAKKVYVLPDTRDLINIKKGIASLLQLRFTDGQVKESDVSGECDVRYKAHGTTIKKSKYNCERSSLKNNVATKQLLSPTVVTSSDFFINLNPQENIIKTIDGREEVRMTFNLWKQAASFVKSKMHLSFMEQYDSHAIIKGKNVAAVLNSIAQEMGTTLKAETLEATVDEDICSNCMPLNELIKEYGGNLFPEFLGELKSAAGFLKFLDTFRRASKKELLMLFKNTDKRILTQLLDVLAAAQTNDALDVAFELIDFESKDIDIAERFLLCLATSPNPSEVVISKTLKLLNRNIKNEKLKATILITLSSLVRTYCTGNTANVNSLIVQNVNKILMNGLQECKDIACIVNHLLALRNIALPQNLPVLVEYVKRGGILGLMALEAMKDIGEQHFTQEINQVLFRVYNQFWPHQESAARVLAAELLMKSHPTVETIGEIISSLSIQEQPEISTLVLKKLYNSMQESSTVRSCVTDLLKNTTFGNYYNLAQNGSSSSVINELQATYDANVTYGINVEMRPTGMLKRTSFDLSMLGNGENAHLMSMSLFVEGFGLTDEEQKENPEEHSAGMQLSILGVHLRPYIFFTGTGELMGLIWSGAGNNPTPAVQANFLIIDQSHTVVLQNGIHVDLNLKGALSADISGSVEVSMWNKNAHAVVKNKGSLLVNGFCRVDTSFVESHVDFGMGGGSVLDMVVDLDFAKKPMAMCLQVEQPPFIFRHNIRKTETIPGTQLLIKTVKRRSMYFPGKSFNLFRKNSDSCRKMLQPKKHKSFW</sequence>
<dbReference type="AlphaFoldDB" id="A0AAV4V024"/>
<dbReference type="GO" id="GO:0016323">
    <property type="term" value="C:basolateral plasma membrane"/>
    <property type="evidence" value="ECO:0007669"/>
    <property type="project" value="TreeGrafter"/>
</dbReference>
<comment type="caution">
    <text evidence="8">The sequence shown here is derived from an EMBL/GenBank/DDBJ whole genome shotgun (WGS) entry which is preliminary data.</text>
</comment>
<dbReference type="GO" id="GO:0005548">
    <property type="term" value="F:phospholipid transporter activity"/>
    <property type="evidence" value="ECO:0007669"/>
    <property type="project" value="InterPro"/>
</dbReference>
<dbReference type="PANTHER" id="PTHR13024:SF0">
    <property type="entry name" value="MICROSOMAL TRIACYLGLYCEROL TRANSFER PROTEIN"/>
    <property type="match status" value="1"/>
</dbReference>
<name>A0AAV4V024_9ARAC</name>
<dbReference type="Gene3D" id="2.30.230.10">
    <property type="entry name" value="Lipovitellin, beta-sheet shell regions, chain A"/>
    <property type="match status" value="1"/>
</dbReference>
<keyword evidence="9" id="KW-1185">Reference proteome</keyword>
<evidence type="ECO:0000313" key="9">
    <source>
        <dbReference type="Proteomes" id="UP001054837"/>
    </source>
</evidence>
<dbReference type="InterPro" id="IPR001747">
    <property type="entry name" value="Vitellogenin_N"/>
</dbReference>
<dbReference type="GO" id="GO:0008289">
    <property type="term" value="F:lipid binding"/>
    <property type="evidence" value="ECO:0007669"/>
    <property type="project" value="InterPro"/>
</dbReference>
<dbReference type="GO" id="GO:0005794">
    <property type="term" value="C:Golgi apparatus"/>
    <property type="evidence" value="ECO:0007669"/>
    <property type="project" value="TreeGrafter"/>
</dbReference>
<dbReference type="InterPro" id="IPR015816">
    <property type="entry name" value="Vitellinogen_b-sht_N"/>
</dbReference>
<dbReference type="EMBL" id="BPLQ01012170">
    <property type="protein sequence ID" value="GIY63354.1"/>
    <property type="molecule type" value="Genomic_DNA"/>
</dbReference>
<dbReference type="SMART" id="SM00638">
    <property type="entry name" value="LPD_N"/>
    <property type="match status" value="1"/>
</dbReference>
<dbReference type="Pfam" id="PF01347">
    <property type="entry name" value="Vitellogenin_N"/>
    <property type="match status" value="1"/>
</dbReference>
<dbReference type="InterPro" id="IPR015819">
    <property type="entry name" value="Lipid_transp_b-sht_shell"/>
</dbReference>
<dbReference type="InterPro" id="IPR011030">
    <property type="entry name" value="Lipovitellin_superhlx_dom"/>
</dbReference>
<dbReference type="GO" id="GO:0042157">
    <property type="term" value="P:lipoprotein metabolic process"/>
    <property type="evidence" value="ECO:0007669"/>
    <property type="project" value="TreeGrafter"/>
</dbReference>
<dbReference type="Pfam" id="PF19444">
    <property type="entry name" value="MTP_lip_bd"/>
    <property type="match status" value="1"/>
</dbReference>
<accession>A0AAV4V024</accession>
<gene>
    <name evidence="8" type="ORF">CDAR_272671</name>
</gene>
<evidence type="ECO:0000256" key="2">
    <source>
        <dbReference type="ARBA" id="ARBA00022448"/>
    </source>
</evidence>
<feature type="domain" description="Vitellogenin" evidence="7">
    <location>
        <begin position="27"/>
        <end position="655"/>
    </location>
</feature>
<dbReference type="InterPro" id="IPR039988">
    <property type="entry name" value="MTTP"/>
</dbReference>
<dbReference type="InterPro" id="IPR045811">
    <property type="entry name" value="MTP_lip-bd"/>
</dbReference>
<dbReference type="PROSITE" id="PS51211">
    <property type="entry name" value="VITELLOGENIN"/>
    <property type="match status" value="1"/>
</dbReference>
<proteinExistence type="predicted"/>
<dbReference type="SUPFAM" id="SSF48431">
    <property type="entry name" value="Lipovitellin-phosvitin complex, superhelical domain"/>
    <property type="match status" value="1"/>
</dbReference>
<evidence type="ECO:0000259" key="7">
    <source>
        <dbReference type="PROSITE" id="PS51211"/>
    </source>
</evidence>
<reference evidence="8 9" key="1">
    <citation type="submission" date="2021-06" db="EMBL/GenBank/DDBJ databases">
        <title>Caerostris darwini draft genome.</title>
        <authorList>
            <person name="Kono N."/>
            <person name="Arakawa K."/>
        </authorList>
    </citation>
    <scope>NUCLEOTIDE SEQUENCE [LARGE SCALE GENOMIC DNA]</scope>
</reference>
<evidence type="ECO:0000256" key="6">
    <source>
        <dbReference type="SAM" id="SignalP"/>
    </source>
</evidence>
<evidence type="ECO:0000256" key="3">
    <source>
        <dbReference type="ARBA" id="ARBA00022729"/>
    </source>
</evidence>
<dbReference type="PANTHER" id="PTHR13024">
    <property type="entry name" value="MICROSOMAL TRIGLYCERIDE TRANSFER PROTEIN, LARGE SUBUNIT"/>
    <property type="match status" value="1"/>
</dbReference>
<comment type="caution">
    <text evidence="5">Lacks conserved residue(s) required for the propagation of feature annotation.</text>
</comment>
<comment type="subcellular location">
    <subcellularLocation>
        <location evidence="1">Endoplasmic reticulum</location>
    </subcellularLocation>
</comment>
<protein>
    <recommendedName>
        <fullName evidence="7">Vitellogenin domain-containing protein</fullName>
    </recommendedName>
</protein>
<dbReference type="SUPFAM" id="SSF56968">
    <property type="entry name" value="Lipovitellin-phosvitin complex, beta-sheet shell regions"/>
    <property type="match status" value="1"/>
</dbReference>
<evidence type="ECO:0000313" key="8">
    <source>
        <dbReference type="EMBL" id="GIY63354.1"/>
    </source>
</evidence>
<feature type="chain" id="PRO_5043416667" description="Vitellogenin domain-containing protein" evidence="6">
    <location>
        <begin position="18"/>
        <end position="893"/>
    </location>
</feature>
<dbReference type="GO" id="GO:0005783">
    <property type="term" value="C:endoplasmic reticulum"/>
    <property type="evidence" value="ECO:0007669"/>
    <property type="project" value="UniProtKB-SubCell"/>
</dbReference>
<evidence type="ECO:0000256" key="4">
    <source>
        <dbReference type="ARBA" id="ARBA00022824"/>
    </source>
</evidence>
<organism evidence="8 9">
    <name type="scientific">Caerostris darwini</name>
    <dbReference type="NCBI Taxonomy" id="1538125"/>
    <lineage>
        <taxon>Eukaryota</taxon>
        <taxon>Metazoa</taxon>
        <taxon>Ecdysozoa</taxon>
        <taxon>Arthropoda</taxon>
        <taxon>Chelicerata</taxon>
        <taxon>Arachnida</taxon>
        <taxon>Araneae</taxon>
        <taxon>Araneomorphae</taxon>
        <taxon>Entelegynae</taxon>
        <taxon>Araneoidea</taxon>
        <taxon>Araneidae</taxon>
        <taxon>Caerostris</taxon>
    </lineage>
</organism>
<keyword evidence="3 6" id="KW-0732">Signal</keyword>
<feature type="signal peptide" evidence="6">
    <location>
        <begin position="1"/>
        <end position="17"/>
    </location>
</feature>